<name>A0ABS9BDC7_9BACT</name>
<keyword evidence="6" id="KW-1185">Reference proteome</keyword>
<dbReference type="Pfam" id="PF22422">
    <property type="entry name" value="MGH1-like_GH"/>
    <property type="match status" value="1"/>
</dbReference>
<protein>
    <recommendedName>
        <fullName evidence="4">Mannosylglycerate hydrolase MGH1-like glycoside hydrolase domain-containing protein</fullName>
    </recommendedName>
</protein>
<dbReference type="PANTHER" id="PTHR10412:SF11">
    <property type="entry name" value="MANNOSYL-OLIGOSACCHARIDE GLUCOSIDASE"/>
    <property type="match status" value="1"/>
</dbReference>
<dbReference type="InterPro" id="IPR012341">
    <property type="entry name" value="6hp_glycosidase-like_sf"/>
</dbReference>
<evidence type="ECO:0000313" key="5">
    <source>
        <dbReference type="EMBL" id="MCF1713706.1"/>
    </source>
</evidence>
<dbReference type="InterPro" id="IPR004888">
    <property type="entry name" value="Glycoside_hydrolase_63"/>
</dbReference>
<evidence type="ECO:0000256" key="3">
    <source>
        <dbReference type="ARBA" id="ARBA00023295"/>
    </source>
</evidence>
<dbReference type="PANTHER" id="PTHR10412">
    <property type="entry name" value="MANNOSYL-OLIGOSACCHARIDE GLUCOSIDASE"/>
    <property type="match status" value="1"/>
</dbReference>
<evidence type="ECO:0000313" key="6">
    <source>
        <dbReference type="Proteomes" id="UP001200145"/>
    </source>
</evidence>
<evidence type="ECO:0000256" key="2">
    <source>
        <dbReference type="ARBA" id="ARBA00022801"/>
    </source>
</evidence>
<comment type="similarity">
    <text evidence="1">Belongs to the glycosyl hydrolase 63 family.</text>
</comment>
<evidence type="ECO:0000256" key="1">
    <source>
        <dbReference type="ARBA" id="ARBA00010833"/>
    </source>
</evidence>
<accession>A0ABS9BDC7</accession>
<dbReference type="InterPro" id="IPR054491">
    <property type="entry name" value="MGH1-like_GH"/>
</dbReference>
<organism evidence="5 6">
    <name type="scientific">Flavihumibacter fluminis</name>
    <dbReference type="NCBI Taxonomy" id="2909236"/>
    <lineage>
        <taxon>Bacteria</taxon>
        <taxon>Pseudomonadati</taxon>
        <taxon>Bacteroidota</taxon>
        <taxon>Chitinophagia</taxon>
        <taxon>Chitinophagales</taxon>
        <taxon>Chitinophagaceae</taxon>
        <taxon>Flavihumibacter</taxon>
    </lineage>
</organism>
<evidence type="ECO:0000259" key="4">
    <source>
        <dbReference type="Pfam" id="PF22422"/>
    </source>
</evidence>
<keyword evidence="2" id="KW-0378">Hydrolase</keyword>
<dbReference type="InterPro" id="IPR008928">
    <property type="entry name" value="6-hairpin_glycosidase_sf"/>
</dbReference>
<keyword evidence="3" id="KW-0326">Glycosidase</keyword>
<dbReference type="SUPFAM" id="SSF48208">
    <property type="entry name" value="Six-hairpin glycosidases"/>
    <property type="match status" value="1"/>
</dbReference>
<gene>
    <name evidence="5" type="ORF">L0U88_03560</name>
</gene>
<comment type="caution">
    <text evidence="5">The sequence shown here is derived from an EMBL/GenBank/DDBJ whole genome shotgun (WGS) entry which is preliminary data.</text>
</comment>
<dbReference type="EMBL" id="JAKEVY010000001">
    <property type="protein sequence ID" value="MCF1713706.1"/>
    <property type="molecule type" value="Genomic_DNA"/>
</dbReference>
<reference evidence="5 6" key="1">
    <citation type="submission" date="2022-01" db="EMBL/GenBank/DDBJ databases">
        <title>Flavihumibacter sp. nov., isolated from sediment of a river.</title>
        <authorList>
            <person name="Liu H."/>
        </authorList>
    </citation>
    <scope>NUCLEOTIDE SEQUENCE [LARGE SCALE GENOMIC DNA]</scope>
    <source>
        <strain evidence="5 6">RY-1</strain>
    </source>
</reference>
<proteinExistence type="inferred from homology"/>
<feature type="domain" description="Mannosylglycerate hydrolase MGH1-like glycoside hydrolase" evidence="4">
    <location>
        <begin position="11"/>
        <end position="306"/>
    </location>
</feature>
<dbReference type="Gene3D" id="1.50.10.10">
    <property type="match status" value="1"/>
</dbReference>
<dbReference type="Proteomes" id="UP001200145">
    <property type="component" value="Unassembled WGS sequence"/>
</dbReference>
<sequence length="339" mass="39367">MAYANLVEIIRHKTPEGFFPNYAMGYGIASRDRSQPPVYSWVAKELYSKYKERWLLEIVFPHLLDNNRWWHHNRSYEGFLCWGSSPIIMDWDAHTKKAAMFESGLDNSPMFDDVPFDTSRHIMMQGDVGLMSLYIRDCEALATIAEWLGKSDIKTELAGRAATYKAKLATMWDEKTGLYLNWRLDTRCFNPRISPTNFYPLLVGIPDAGKAARMVKEHLLNPNEFYGQWMLPSIARNDPAYKDQSYWRGRIWPPMNMFVYMGLKNYGFNEEARVLAGKSNQLLLKEYLKGNWIRENFHADHGDGTPCTNKCFGGSDCYYTWGTLMAIPMMMEKGIFQKQ</sequence>